<feature type="region of interest" description="Disordered" evidence="1">
    <location>
        <begin position="888"/>
        <end position="928"/>
    </location>
</feature>
<feature type="compositionally biased region" description="Basic and acidic residues" evidence="1">
    <location>
        <begin position="23"/>
        <end position="40"/>
    </location>
</feature>
<gene>
    <name evidence="3" type="ORF">TTHERM_00498010</name>
</gene>
<feature type="compositionally biased region" description="Basic and acidic residues" evidence="1">
    <location>
        <begin position="49"/>
        <end position="72"/>
    </location>
</feature>
<dbReference type="InterPro" id="IPR000008">
    <property type="entry name" value="C2_dom"/>
</dbReference>
<keyword evidence="4" id="KW-1185">Reference proteome</keyword>
<dbReference type="SUPFAM" id="SSF49562">
    <property type="entry name" value="C2 domain (Calcium/lipid-binding domain, CaLB)"/>
    <property type="match status" value="1"/>
</dbReference>
<feature type="compositionally biased region" description="Basic and acidic residues" evidence="1">
    <location>
        <begin position="918"/>
        <end position="928"/>
    </location>
</feature>
<dbReference type="Pfam" id="PF00168">
    <property type="entry name" value="C2"/>
    <property type="match status" value="2"/>
</dbReference>
<evidence type="ECO:0000313" key="4">
    <source>
        <dbReference type="Proteomes" id="UP000009168"/>
    </source>
</evidence>
<dbReference type="RefSeq" id="XP_001027989.2">
    <property type="nucleotide sequence ID" value="XM_001027989.2"/>
</dbReference>
<dbReference type="eggNOG" id="ENOG502R9WP">
    <property type="taxonomic scope" value="Eukaryota"/>
</dbReference>
<name>I7LY58_TETTS</name>
<dbReference type="OrthoDB" id="67700at2759"/>
<feature type="compositionally biased region" description="Basic and acidic residues" evidence="1">
    <location>
        <begin position="1278"/>
        <end position="1287"/>
    </location>
</feature>
<evidence type="ECO:0000256" key="1">
    <source>
        <dbReference type="SAM" id="MobiDB-lite"/>
    </source>
</evidence>
<dbReference type="Pfam" id="PF24652">
    <property type="entry name" value="CEP76_C"/>
    <property type="match status" value="1"/>
</dbReference>
<dbReference type="InterPro" id="IPR052299">
    <property type="entry name" value="CEP76"/>
</dbReference>
<proteinExistence type="predicted"/>
<organism evidence="3 4">
    <name type="scientific">Tetrahymena thermophila (strain SB210)</name>
    <dbReference type="NCBI Taxonomy" id="312017"/>
    <lineage>
        <taxon>Eukaryota</taxon>
        <taxon>Sar</taxon>
        <taxon>Alveolata</taxon>
        <taxon>Ciliophora</taxon>
        <taxon>Intramacronucleata</taxon>
        <taxon>Oligohymenophorea</taxon>
        <taxon>Hymenostomatida</taxon>
        <taxon>Tetrahymenina</taxon>
        <taxon>Tetrahymenidae</taxon>
        <taxon>Tetrahymena</taxon>
    </lineage>
</organism>
<dbReference type="Proteomes" id="UP000009168">
    <property type="component" value="Unassembled WGS sequence"/>
</dbReference>
<dbReference type="GeneID" id="7835356"/>
<dbReference type="PANTHER" id="PTHR46436:SF2">
    <property type="entry name" value="CHROMOSOME UNDETERMINED SCAFFOLD_119, WHOLE GENOME SHOTGUN SEQUENCE"/>
    <property type="match status" value="1"/>
</dbReference>
<dbReference type="CDD" id="cd00030">
    <property type="entry name" value="C2"/>
    <property type="match status" value="1"/>
</dbReference>
<dbReference type="Gene3D" id="2.60.40.150">
    <property type="entry name" value="C2 domain"/>
    <property type="match status" value="1"/>
</dbReference>
<sequence length="1325" mass="157180">MHYQRNQFFSTVKKPKDRVTFLDEEKDEKLKDTNKKKEEAVSVQEIELEEKKEEEKQEAKEEKKDQKQQKDKNKAKKQHFRPEDLKKVKDFNKNIDANSLLRRWDVKFLDIKCENLQKEAITIFLVFKIGEKSKVSPDELKNRKEELDSDMINQNLSQKQYKSELIKEIEKESLRKVKLFIETEIHASYNMLRQRNLVIEVWEYSRWSLNKFLGVKYVKLEQIAQSSINQQFDIRRAGKNASFLRLYFTCYFQEIWDFRLDFENLKGFNTIDDQRKPISSTLKITLMDDSNPTVKTSEHPQALHPNWGYVQDFIHFRGTMDDLTDNLLQFSLAQGSAINIGVLSEDKKTLISLRGIHKFNQLQASIKVKVKNQKQIQKKKEDEDGQEENKLDQLNEEEVYTYIEGRINLNQIPRYIQSGELVRYKKDQQYFCIVINRVSHISAPDDRGLINSYVVIQCGNEMKQTRTVKDQMNPDFNEEMVFKIPIIKSTNFFDKVNIVNIVQNQNNVNVESMRDELSKRNEVRFSLWVEGNQITSDDNLGIASFNISELASSFQLEEKEVIDFETKERTKHKIKVGNFTKSFISSRFDASRITISFLAFFLPVLPENIDLRDFSKIQGDTYPYDIRDKMKIVQNDYQSNALFTRWESKIKETFKQWNLKKNEIAIFLKNIWVKDQYNKLHFICKFVDTFTIQDMSYEDTDETEKHDTVLETLEDLAHYTRCIPFVESDYNDIWYPPDFFLSLRRGSMIDHAILMACLFMGSSSIKKSKEEIKEKDEFPIEDRVFVCLGTNQYEYIVSWVMVFNHNFDSITFWDVKENKKWTLNNRVEAEQIIFLKQHLNPSIRDKKNIKIGLNLLGFKSKQERELEKKLKEEQKRLELQAKLEQEAKEEKRRQEEEQQRQEMINQQQEVQKVISDLQQKEPKSEQQKDTGFLAMLNKEDNIKQNQLFSADEIERGTMRRNQIKKLEDLSTQQNTVQEPPKKGSTQTDTFLQSQINDRKTFSKAQQESNHPKKTFLDAHKDEMIQKQDQGELTKFKKVEEFGDREGEFEDLPYKSIQIIFNHKNVYANLSNQNPTAIFYHLHDPKKWFPYLEGNQQKLGSFYLPSNPYPKMSKQAADNSLDSILSDIKDGISNMRSNEGLQTHWKSNLDQSCKLLKHYARCLEYKDKNRKMKVKDPETNEELEMDFDALRAKFEKDMKNLMPTDYHFQCLPMKFLFIEKSQIRALIEEKAKSFFLLKKKHIIFGMNGKIFRYPNKINCLRIVIAMFYSNLDNIQNEKDKDKNLRDENEIREEDDEENSNLMESEDLDEQEEKSNLKKSSFKKSTR</sequence>
<feature type="region of interest" description="Disordered" evidence="1">
    <location>
        <begin position="1278"/>
        <end position="1325"/>
    </location>
</feature>
<feature type="region of interest" description="Disordered" evidence="1">
    <location>
        <begin position="969"/>
        <end position="988"/>
    </location>
</feature>
<feature type="domain" description="C2" evidence="2">
    <location>
        <begin position="408"/>
        <end position="561"/>
    </location>
</feature>
<feature type="compositionally biased region" description="Basic and acidic residues" evidence="1">
    <location>
        <begin position="888"/>
        <end position="900"/>
    </location>
</feature>
<dbReference type="KEGG" id="tet:TTHERM_00498010"/>
<evidence type="ECO:0000259" key="2">
    <source>
        <dbReference type="PROSITE" id="PS50004"/>
    </source>
</evidence>
<dbReference type="InterPro" id="IPR056288">
    <property type="entry name" value="CEP76_C"/>
</dbReference>
<protein>
    <submittedName>
        <fullName evidence="3">C2 domain protein</fullName>
    </submittedName>
</protein>
<evidence type="ECO:0000313" key="3">
    <source>
        <dbReference type="EMBL" id="EAS07747.2"/>
    </source>
</evidence>
<dbReference type="PROSITE" id="PS50004">
    <property type="entry name" value="C2"/>
    <property type="match status" value="1"/>
</dbReference>
<dbReference type="InterPro" id="IPR035892">
    <property type="entry name" value="C2_domain_sf"/>
</dbReference>
<accession>I7LY58</accession>
<feature type="compositionally biased region" description="Acidic residues" evidence="1">
    <location>
        <begin position="1288"/>
        <end position="1310"/>
    </location>
</feature>
<reference evidence="4" key="1">
    <citation type="journal article" date="2006" name="PLoS Biol.">
        <title>Macronuclear genome sequence of the ciliate Tetrahymena thermophila, a model eukaryote.</title>
        <authorList>
            <person name="Eisen J.A."/>
            <person name="Coyne R.S."/>
            <person name="Wu M."/>
            <person name="Wu D."/>
            <person name="Thiagarajan M."/>
            <person name="Wortman J.R."/>
            <person name="Badger J.H."/>
            <person name="Ren Q."/>
            <person name="Amedeo P."/>
            <person name="Jones K.M."/>
            <person name="Tallon L.J."/>
            <person name="Delcher A.L."/>
            <person name="Salzberg S.L."/>
            <person name="Silva J.C."/>
            <person name="Haas B.J."/>
            <person name="Majoros W.H."/>
            <person name="Farzad M."/>
            <person name="Carlton J.M."/>
            <person name="Smith R.K. Jr."/>
            <person name="Garg J."/>
            <person name="Pearlman R.E."/>
            <person name="Karrer K.M."/>
            <person name="Sun L."/>
            <person name="Manning G."/>
            <person name="Elde N.C."/>
            <person name="Turkewitz A.P."/>
            <person name="Asai D.J."/>
            <person name="Wilkes D.E."/>
            <person name="Wang Y."/>
            <person name="Cai H."/>
            <person name="Collins K."/>
            <person name="Stewart B.A."/>
            <person name="Lee S.R."/>
            <person name="Wilamowska K."/>
            <person name="Weinberg Z."/>
            <person name="Ruzzo W.L."/>
            <person name="Wloga D."/>
            <person name="Gaertig J."/>
            <person name="Frankel J."/>
            <person name="Tsao C.-C."/>
            <person name="Gorovsky M.A."/>
            <person name="Keeling P.J."/>
            <person name="Waller R.F."/>
            <person name="Patron N.J."/>
            <person name="Cherry J.M."/>
            <person name="Stover N.A."/>
            <person name="Krieger C.J."/>
            <person name="del Toro C."/>
            <person name="Ryder H.F."/>
            <person name="Williamson S.C."/>
            <person name="Barbeau R.A."/>
            <person name="Hamilton E.P."/>
            <person name="Orias E."/>
        </authorList>
    </citation>
    <scope>NUCLEOTIDE SEQUENCE [LARGE SCALE GENOMIC DNA]</scope>
    <source>
        <strain evidence="4">SB210</strain>
    </source>
</reference>
<dbReference type="InParanoid" id="I7LY58"/>
<feature type="region of interest" description="Disordered" evidence="1">
    <location>
        <begin position="23"/>
        <end position="83"/>
    </location>
</feature>
<dbReference type="PANTHER" id="PTHR46436">
    <property type="entry name" value="CENTROSOMAL PROTEIN OF 76 KDA"/>
    <property type="match status" value="1"/>
</dbReference>
<dbReference type="STRING" id="312017.I7LY58"/>
<dbReference type="EMBL" id="GG662212">
    <property type="protein sequence ID" value="EAS07747.2"/>
    <property type="molecule type" value="Genomic_DNA"/>
</dbReference>